<dbReference type="InterPro" id="IPR018523">
    <property type="entry name" value="Isocitrate_lyase_ph_CS"/>
</dbReference>
<dbReference type="PANTHER" id="PTHR42905:SF5">
    <property type="entry name" value="CARBOXYVINYL-CARBOXYPHOSPHONATE PHOSPHORYLMUTASE, CHLOROPLASTIC"/>
    <property type="match status" value="1"/>
</dbReference>
<gene>
    <name evidence="2" type="ORF">ITX44_24350</name>
</gene>
<protein>
    <submittedName>
        <fullName evidence="2">Isocitrate lyase/PEP mutase family protein</fullName>
    </submittedName>
</protein>
<dbReference type="InterPro" id="IPR040442">
    <property type="entry name" value="Pyrv_kinase-like_dom_sf"/>
</dbReference>
<evidence type="ECO:0000313" key="2">
    <source>
        <dbReference type="EMBL" id="MBM9507617.1"/>
    </source>
</evidence>
<dbReference type="Gene3D" id="3.20.20.60">
    <property type="entry name" value="Phosphoenolpyruvate-binding domains"/>
    <property type="match status" value="1"/>
</dbReference>
<dbReference type="Pfam" id="PF13714">
    <property type="entry name" value="PEP_mutase"/>
    <property type="match status" value="1"/>
</dbReference>
<dbReference type="GO" id="GO:0016829">
    <property type="term" value="F:lyase activity"/>
    <property type="evidence" value="ECO:0007669"/>
    <property type="project" value="UniProtKB-KW"/>
</dbReference>
<proteinExistence type="predicted"/>
<keyword evidence="2" id="KW-0456">Lyase</keyword>
<name>A0ABS2TW97_9ACTN</name>
<dbReference type="Proteomes" id="UP000749040">
    <property type="component" value="Unassembled WGS sequence"/>
</dbReference>
<feature type="region of interest" description="Disordered" evidence="1">
    <location>
        <begin position="283"/>
        <end position="327"/>
    </location>
</feature>
<dbReference type="PROSITE" id="PS00161">
    <property type="entry name" value="ISOCITRATE_LYASE"/>
    <property type="match status" value="1"/>
</dbReference>
<sequence length="327" mass="34211">MPALSPGARLRALLDAGGLITAPGVYDGLSAALVARTGFGAAYLTGAGVAVAGFGVPDIGLLTATEMTERARIVAESLAGLPLIADADTGYGAPLNVTRTVRGYERAGVAAVQLEDQAFPKKCGHLPDKELVPAAGFEARLRAALDARDDPDLVIVARTDARAPLGLSAAIERANRYAAAGADMIFVEAPQSAAEIERIAAEVEAPLLINMVQGGLTPDTAPERLAALGYRIAIHPGALLAPYVLHGLDALTRLGGTLPEVAPGPRGLFELVGLREWSAIGDRHRTDRAPAETYDRNDDRTPDGDDDRERADHDRPGARGKEAARWA</sequence>
<dbReference type="EMBL" id="JADKYB010000013">
    <property type="protein sequence ID" value="MBM9507617.1"/>
    <property type="molecule type" value="Genomic_DNA"/>
</dbReference>
<evidence type="ECO:0000256" key="1">
    <source>
        <dbReference type="SAM" id="MobiDB-lite"/>
    </source>
</evidence>
<organism evidence="2 3">
    <name type="scientific">Actinacidiphila acididurans</name>
    <dbReference type="NCBI Taxonomy" id="2784346"/>
    <lineage>
        <taxon>Bacteria</taxon>
        <taxon>Bacillati</taxon>
        <taxon>Actinomycetota</taxon>
        <taxon>Actinomycetes</taxon>
        <taxon>Kitasatosporales</taxon>
        <taxon>Streptomycetaceae</taxon>
        <taxon>Actinacidiphila</taxon>
    </lineage>
</organism>
<dbReference type="RefSeq" id="WP_205359469.1">
    <property type="nucleotide sequence ID" value="NZ_JADKYB010000013.1"/>
</dbReference>
<comment type="caution">
    <text evidence="2">The sequence shown here is derived from an EMBL/GenBank/DDBJ whole genome shotgun (WGS) entry which is preliminary data.</text>
</comment>
<dbReference type="InterPro" id="IPR015813">
    <property type="entry name" value="Pyrv/PenolPyrv_kinase-like_dom"/>
</dbReference>
<dbReference type="PANTHER" id="PTHR42905">
    <property type="entry name" value="PHOSPHOENOLPYRUVATE CARBOXYLASE"/>
    <property type="match status" value="1"/>
</dbReference>
<dbReference type="SUPFAM" id="SSF51621">
    <property type="entry name" value="Phosphoenolpyruvate/pyruvate domain"/>
    <property type="match status" value="1"/>
</dbReference>
<reference evidence="2 3" key="1">
    <citation type="submission" date="2021-01" db="EMBL/GenBank/DDBJ databases">
        <title>Streptomyces acididurans sp. nov., isolated from a peat swamp forest soil.</title>
        <authorList>
            <person name="Chantavorakit T."/>
            <person name="Duangmal K."/>
        </authorList>
    </citation>
    <scope>NUCLEOTIDE SEQUENCE [LARGE SCALE GENOMIC DNA]</scope>
    <source>
        <strain evidence="2 3">KK5PA1</strain>
    </source>
</reference>
<accession>A0ABS2TW97</accession>
<evidence type="ECO:0000313" key="3">
    <source>
        <dbReference type="Proteomes" id="UP000749040"/>
    </source>
</evidence>
<dbReference type="InterPro" id="IPR039556">
    <property type="entry name" value="ICL/PEPM"/>
</dbReference>
<keyword evidence="3" id="KW-1185">Reference proteome</keyword>
<dbReference type="CDD" id="cd00377">
    <property type="entry name" value="ICL_PEPM"/>
    <property type="match status" value="1"/>
</dbReference>